<dbReference type="EMBL" id="VDMD01000002">
    <property type="protein sequence ID" value="TRM68236.1"/>
    <property type="molecule type" value="Genomic_DNA"/>
</dbReference>
<feature type="compositionally biased region" description="Acidic residues" evidence="1">
    <location>
        <begin position="206"/>
        <end position="219"/>
    </location>
</feature>
<evidence type="ECO:0000256" key="1">
    <source>
        <dbReference type="SAM" id="MobiDB-lite"/>
    </source>
</evidence>
<dbReference type="STRING" id="97359.A0A550CTX0"/>
<accession>A0A550CTX0</accession>
<feature type="compositionally biased region" description="Basic and acidic residues" evidence="1">
    <location>
        <begin position="82"/>
        <end position="91"/>
    </location>
</feature>
<evidence type="ECO:0000313" key="2">
    <source>
        <dbReference type="EMBL" id="TRM68236.1"/>
    </source>
</evidence>
<dbReference type="OrthoDB" id="3187054at2759"/>
<name>A0A550CTX0_9AGAR</name>
<sequence>MSPRPILKPSASCVTAAARGVHFPPSPRLTRTFSALPSCDYDRSPIVVAPNTCALPERGGRTYTEDQQALCSPTRCHRSPRDRRDSDEVHPRALAPANAAPRSPTTACPSYPPPPPLVPDFSSESDESDGFMSPPPESYQQQVDVFSSSSSTIDLLPSALAFLPHPTKLAIEHTAPQPIPARPSRPRRVRRESPQARSVRRSSIYGEEEEDGEYDDDNETVVSYSPTQHRAVPRRKKSNRSSDALCSSMSSFSISPSEDCLGGF</sequence>
<reference evidence="2 3" key="1">
    <citation type="journal article" date="2019" name="New Phytol.">
        <title>Comparative genomics reveals unique wood-decay strategies and fruiting body development in the Schizophyllaceae.</title>
        <authorList>
            <person name="Almasi E."/>
            <person name="Sahu N."/>
            <person name="Krizsan K."/>
            <person name="Balint B."/>
            <person name="Kovacs G.M."/>
            <person name="Kiss B."/>
            <person name="Cseklye J."/>
            <person name="Drula E."/>
            <person name="Henrissat B."/>
            <person name="Nagy I."/>
            <person name="Chovatia M."/>
            <person name="Adam C."/>
            <person name="LaButti K."/>
            <person name="Lipzen A."/>
            <person name="Riley R."/>
            <person name="Grigoriev I.V."/>
            <person name="Nagy L.G."/>
        </authorList>
    </citation>
    <scope>NUCLEOTIDE SEQUENCE [LARGE SCALE GENOMIC DNA]</scope>
    <source>
        <strain evidence="2 3">NL-1724</strain>
    </source>
</reference>
<keyword evidence="3" id="KW-1185">Reference proteome</keyword>
<evidence type="ECO:0000313" key="3">
    <source>
        <dbReference type="Proteomes" id="UP000320762"/>
    </source>
</evidence>
<dbReference type="AlphaFoldDB" id="A0A550CTX0"/>
<feature type="region of interest" description="Disordered" evidence="1">
    <location>
        <begin position="170"/>
        <end position="264"/>
    </location>
</feature>
<gene>
    <name evidence="2" type="ORF">BD626DRAFT_545408</name>
</gene>
<organism evidence="2 3">
    <name type="scientific">Schizophyllum amplum</name>
    <dbReference type="NCBI Taxonomy" id="97359"/>
    <lineage>
        <taxon>Eukaryota</taxon>
        <taxon>Fungi</taxon>
        <taxon>Dikarya</taxon>
        <taxon>Basidiomycota</taxon>
        <taxon>Agaricomycotina</taxon>
        <taxon>Agaricomycetes</taxon>
        <taxon>Agaricomycetidae</taxon>
        <taxon>Agaricales</taxon>
        <taxon>Schizophyllaceae</taxon>
        <taxon>Schizophyllum</taxon>
    </lineage>
</organism>
<dbReference type="Proteomes" id="UP000320762">
    <property type="component" value="Unassembled WGS sequence"/>
</dbReference>
<feature type="region of interest" description="Disordered" evidence="1">
    <location>
        <begin position="53"/>
        <end position="150"/>
    </location>
</feature>
<feature type="compositionally biased region" description="Low complexity" evidence="1">
    <location>
        <begin position="92"/>
        <end position="109"/>
    </location>
</feature>
<protein>
    <submittedName>
        <fullName evidence="2">Uncharacterized protein</fullName>
    </submittedName>
</protein>
<feature type="compositionally biased region" description="Low complexity" evidence="1">
    <location>
        <begin position="247"/>
        <end position="257"/>
    </location>
</feature>
<proteinExistence type="predicted"/>
<comment type="caution">
    <text evidence="2">The sequence shown here is derived from an EMBL/GenBank/DDBJ whole genome shotgun (WGS) entry which is preliminary data.</text>
</comment>